<evidence type="ECO:0008006" key="5">
    <source>
        <dbReference type="Google" id="ProtNLM"/>
    </source>
</evidence>
<dbReference type="Proteomes" id="UP000568888">
    <property type="component" value="Unassembled WGS sequence"/>
</dbReference>
<evidence type="ECO:0000313" key="4">
    <source>
        <dbReference type="Proteomes" id="UP000568888"/>
    </source>
</evidence>
<evidence type="ECO:0000313" key="3">
    <source>
        <dbReference type="EMBL" id="GFO66371.1"/>
    </source>
</evidence>
<accession>A0A6V8N1T6</accession>
<reference evidence="4" key="1">
    <citation type="submission" date="2020-06" db="EMBL/GenBank/DDBJ databases">
        <title>Draft genomic sequecing of Geomonas sp. Red736.</title>
        <authorList>
            <person name="Itoh H."/>
            <person name="Xu Z.X."/>
            <person name="Ushijima N."/>
            <person name="Masuda Y."/>
            <person name="Shiratori Y."/>
            <person name="Senoo K."/>
        </authorList>
    </citation>
    <scope>NUCLEOTIDE SEQUENCE [LARGE SCALE GENOMIC DNA]</scope>
    <source>
        <strain evidence="4">Red736</strain>
    </source>
</reference>
<protein>
    <recommendedName>
        <fullName evidence="5">Lipoprotein</fullName>
    </recommendedName>
</protein>
<dbReference type="RefSeq" id="WP_183351299.1">
    <property type="nucleotide sequence ID" value="NZ_BLXY01000024.1"/>
</dbReference>
<comment type="caution">
    <text evidence="3">The sequence shown here is derived from an EMBL/GenBank/DDBJ whole genome shotgun (WGS) entry which is preliminary data.</text>
</comment>
<sequence length="109" mass="12573">MKKLVLSLLLLLSAHIPTYAADCECQRIEYEDLLSMPISELRAKVEQYERLKANYANGASTYCFYTCATTYEQLWNAKVEKERDQMKSRAANRAQKQDAVLQPPPPSRR</sequence>
<proteinExistence type="predicted"/>
<feature type="region of interest" description="Disordered" evidence="1">
    <location>
        <begin position="85"/>
        <end position="109"/>
    </location>
</feature>
<name>A0A6V8N1T6_9BACT</name>
<feature type="chain" id="PRO_5028315164" description="Lipoprotein" evidence="2">
    <location>
        <begin position="21"/>
        <end position="109"/>
    </location>
</feature>
<dbReference type="EMBL" id="BLXY01000024">
    <property type="protein sequence ID" value="GFO66371.1"/>
    <property type="molecule type" value="Genomic_DNA"/>
</dbReference>
<dbReference type="AlphaFoldDB" id="A0A6V8N1T6"/>
<organism evidence="3 4">
    <name type="scientific">Geomonas paludis</name>
    <dbReference type="NCBI Taxonomy" id="2740185"/>
    <lineage>
        <taxon>Bacteria</taxon>
        <taxon>Pseudomonadati</taxon>
        <taxon>Thermodesulfobacteriota</taxon>
        <taxon>Desulfuromonadia</taxon>
        <taxon>Geobacterales</taxon>
        <taxon>Geobacteraceae</taxon>
        <taxon>Geomonas</taxon>
    </lineage>
</organism>
<keyword evidence="2" id="KW-0732">Signal</keyword>
<gene>
    <name evidence="3" type="ORF">GMPD_42900</name>
</gene>
<evidence type="ECO:0000256" key="2">
    <source>
        <dbReference type="SAM" id="SignalP"/>
    </source>
</evidence>
<evidence type="ECO:0000256" key="1">
    <source>
        <dbReference type="SAM" id="MobiDB-lite"/>
    </source>
</evidence>
<feature type="signal peptide" evidence="2">
    <location>
        <begin position="1"/>
        <end position="20"/>
    </location>
</feature>